<dbReference type="EMBL" id="CP054491">
    <property type="protein sequence ID" value="QKQ25797.1"/>
    <property type="molecule type" value="Genomic_DNA"/>
</dbReference>
<gene>
    <name evidence="4" type="ORF">HUE57_05520</name>
</gene>
<dbReference type="RefSeq" id="WP_174672853.1">
    <property type="nucleotide sequence ID" value="NZ_CP054491.1"/>
</dbReference>
<dbReference type="Gene3D" id="1.25.40.20">
    <property type="entry name" value="Ankyrin repeat-containing domain"/>
    <property type="match status" value="1"/>
</dbReference>
<keyword evidence="1" id="KW-0677">Repeat</keyword>
<sequence length="112" mass="12294">MESNDWSDVRGLLRYMAEMFPFDQNDPFVAKEIDINARIPGGDTPLHLACQWDDQLAIRLLIEAGAEVNAVGDMESTPLHEAAMFASREAVELLLSCGASKASVNTFADRHG</sequence>
<dbReference type="InterPro" id="IPR036770">
    <property type="entry name" value="Ankyrin_rpt-contain_sf"/>
</dbReference>
<organism evidence="4 5">
    <name type="scientific">Candidatus Reidiella endopervernicosa</name>
    <dbReference type="NCBI Taxonomy" id="2738883"/>
    <lineage>
        <taxon>Bacteria</taxon>
        <taxon>Pseudomonadati</taxon>
        <taxon>Pseudomonadota</taxon>
        <taxon>Gammaproteobacteria</taxon>
        <taxon>Candidatus Reidiella</taxon>
    </lineage>
</organism>
<name>A0A6N0HUA8_9GAMM</name>
<dbReference type="SMART" id="SM00248">
    <property type="entry name" value="ANK"/>
    <property type="match status" value="2"/>
</dbReference>
<evidence type="ECO:0000256" key="3">
    <source>
        <dbReference type="PROSITE-ProRule" id="PRU00023"/>
    </source>
</evidence>
<dbReference type="AlphaFoldDB" id="A0A6N0HUA8"/>
<dbReference type="Proteomes" id="UP000509658">
    <property type="component" value="Chromosome"/>
</dbReference>
<evidence type="ECO:0000313" key="5">
    <source>
        <dbReference type="Proteomes" id="UP000509658"/>
    </source>
</evidence>
<dbReference type="InterPro" id="IPR002110">
    <property type="entry name" value="Ankyrin_rpt"/>
</dbReference>
<dbReference type="PANTHER" id="PTHR24171:SF8">
    <property type="entry name" value="BRCA1-ASSOCIATED RING DOMAIN PROTEIN 1"/>
    <property type="match status" value="1"/>
</dbReference>
<keyword evidence="2 3" id="KW-0040">ANK repeat</keyword>
<dbReference type="GO" id="GO:0085020">
    <property type="term" value="P:protein K6-linked ubiquitination"/>
    <property type="evidence" value="ECO:0007669"/>
    <property type="project" value="TreeGrafter"/>
</dbReference>
<dbReference type="Pfam" id="PF12796">
    <property type="entry name" value="Ank_2"/>
    <property type="match status" value="1"/>
</dbReference>
<dbReference type="KEGG" id="rev:HUE57_05520"/>
<keyword evidence="5" id="KW-1185">Reference proteome</keyword>
<dbReference type="PROSITE" id="PS50297">
    <property type="entry name" value="ANK_REP_REGION"/>
    <property type="match status" value="2"/>
</dbReference>
<feature type="repeat" description="ANK" evidence="3">
    <location>
        <begin position="41"/>
        <end position="73"/>
    </location>
</feature>
<evidence type="ECO:0000256" key="1">
    <source>
        <dbReference type="ARBA" id="ARBA00022737"/>
    </source>
</evidence>
<dbReference type="SUPFAM" id="SSF48403">
    <property type="entry name" value="Ankyrin repeat"/>
    <property type="match status" value="1"/>
</dbReference>
<protein>
    <submittedName>
        <fullName evidence="4">Ankyrin repeat domain-containing protein</fullName>
    </submittedName>
</protein>
<dbReference type="PANTHER" id="PTHR24171">
    <property type="entry name" value="ANKYRIN REPEAT DOMAIN-CONTAINING PROTEIN 39-RELATED"/>
    <property type="match status" value="1"/>
</dbReference>
<accession>A0A6N0HUA8</accession>
<feature type="repeat" description="ANK" evidence="3">
    <location>
        <begin position="74"/>
        <end position="106"/>
    </location>
</feature>
<dbReference type="GO" id="GO:0004842">
    <property type="term" value="F:ubiquitin-protein transferase activity"/>
    <property type="evidence" value="ECO:0007669"/>
    <property type="project" value="TreeGrafter"/>
</dbReference>
<evidence type="ECO:0000256" key="2">
    <source>
        <dbReference type="ARBA" id="ARBA00023043"/>
    </source>
</evidence>
<proteinExistence type="predicted"/>
<dbReference type="PROSITE" id="PS50088">
    <property type="entry name" value="ANK_REPEAT"/>
    <property type="match status" value="2"/>
</dbReference>
<evidence type="ECO:0000313" key="4">
    <source>
        <dbReference type="EMBL" id="QKQ25797.1"/>
    </source>
</evidence>
<reference evidence="4 5" key="1">
    <citation type="submission" date="2020-05" db="EMBL/GenBank/DDBJ databases">
        <title>Horizontal transmission and recombination maintain forever young bacterial symbiont genomes.</title>
        <authorList>
            <person name="Russell S.L."/>
            <person name="Pepper-Tunick E."/>
            <person name="Svedberg J."/>
            <person name="Byrne A."/>
            <person name="Ruelas Castillo J."/>
            <person name="Vollmers C."/>
            <person name="Beinart R.A."/>
            <person name="Corbett-Detig R."/>
        </authorList>
    </citation>
    <scope>NUCLEOTIDE SEQUENCE [LARGE SCALE GENOMIC DNA]</scope>
    <source>
        <strain evidence="4">Santa_Monica_outfall</strain>
    </source>
</reference>